<dbReference type="Gene3D" id="3.90.550.10">
    <property type="entry name" value="Spore Coat Polysaccharide Biosynthesis Protein SpsA, Chain A"/>
    <property type="match status" value="1"/>
</dbReference>
<evidence type="ECO:0000259" key="1">
    <source>
        <dbReference type="Pfam" id="PF00535"/>
    </source>
</evidence>
<name>A0A2H9VL84_9SPHI</name>
<dbReference type="Proteomes" id="UP000242687">
    <property type="component" value="Unassembled WGS sequence"/>
</dbReference>
<gene>
    <name evidence="2" type="ORF">CLV57_2200</name>
</gene>
<dbReference type="RefSeq" id="WP_100341442.1">
    <property type="nucleotide sequence ID" value="NZ_PGFJ01000002.1"/>
</dbReference>
<dbReference type="AlphaFoldDB" id="A0A2H9VL84"/>
<dbReference type="Pfam" id="PF00535">
    <property type="entry name" value="Glycos_transf_2"/>
    <property type="match status" value="1"/>
</dbReference>
<feature type="domain" description="Glycosyltransferase 2-like" evidence="1">
    <location>
        <begin position="12"/>
        <end position="166"/>
    </location>
</feature>
<evidence type="ECO:0000313" key="2">
    <source>
        <dbReference type="EMBL" id="PJJ79076.1"/>
    </source>
</evidence>
<dbReference type="EMBL" id="PGFJ01000002">
    <property type="protein sequence ID" value="PJJ79076.1"/>
    <property type="molecule type" value="Genomic_DNA"/>
</dbReference>
<proteinExistence type="predicted"/>
<dbReference type="SUPFAM" id="SSF53448">
    <property type="entry name" value="Nucleotide-diphospho-sugar transferases"/>
    <property type="match status" value="1"/>
</dbReference>
<keyword evidence="2" id="KW-0808">Transferase</keyword>
<accession>A0A2H9VL84</accession>
<dbReference type="InterPro" id="IPR029044">
    <property type="entry name" value="Nucleotide-diphossugar_trans"/>
</dbReference>
<reference evidence="2 3" key="1">
    <citation type="submission" date="2017-11" db="EMBL/GenBank/DDBJ databases">
        <title>Genomic Encyclopedia of Archaeal and Bacterial Type Strains, Phase II (KMG-II): From Individual Species to Whole Genera.</title>
        <authorList>
            <person name="Goeker M."/>
        </authorList>
    </citation>
    <scope>NUCLEOTIDE SEQUENCE [LARGE SCALE GENOMIC DNA]</scope>
    <source>
        <strain evidence="2 3">DSM 28175</strain>
    </source>
</reference>
<dbReference type="CDD" id="cd00761">
    <property type="entry name" value="Glyco_tranf_GTA_type"/>
    <property type="match status" value="1"/>
</dbReference>
<keyword evidence="3" id="KW-1185">Reference proteome</keyword>
<evidence type="ECO:0000313" key="3">
    <source>
        <dbReference type="Proteomes" id="UP000242687"/>
    </source>
</evidence>
<dbReference type="OrthoDB" id="744361at2"/>
<dbReference type="InterPro" id="IPR001173">
    <property type="entry name" value="Glyco_trans_2-like"/>
</dbReference>
<comment type="caution">
    <text evidence="2">The sequence shown here is derived from an EMBL/GenBank/DDBJ whole genome shotgun (WGS) entry which is preliminary data.</text>
</comment>
<sequence length="261" mass="30857">MATDDQFHSITLLVTHYNRSQSLERLLKAFKTQHITFGEIVVSDDGSKPEHLDYLKTLSNQYYFRLITTSKNAGLGNNINKGQDAVKTPYTLYVQEDFDPFPGYKLHLTNALQIMHDRPDVDLIRFYAYFKYPYLKPYKYGFSEMDFKIWYPGYRKFHVYSDHPHLRRSTFFQKFGRYPEGIKGDKTEFTMAMSFLKNKGKAMIHENIKGIFDQINSSDEPSTMKRSDLRQSDNFFISMARTVYRNVKHTADYIMLKKYQP</sequence>
<protein>
    <submittedName>
        <fullName evidence="2">Glycosyltransferase involved in cell wall biosynthesis</fullName>
    </submittedName>
</protein>
<organism evidence="2 3">
    <name type="scientific">Mucilaginibacter auburnensis</name>
    <dbReference type="NCBI Taxonomy" id="1457233"/>
    <lineage>
        <taxon>Bacteria</taxon>
        <taxon>Pseudomonadati</taxon>
        <taxon>Bacteroidota</taxon>
        <taxon>Sphingobacteriia</taxon>
        <taxon>Sphingobacteriales</taxon>
        <taxon>Sphingobacteriaceae</taxon>
        <taxon>Mucilaginibacter</taxon>
    </lineage>
</organism>
<dbReference type="GO" id="GO:0016740">
    <property type="term" value="F:transferase activity"/>
    <property type="evidence" value="ECO:0007669"/>
    <property type="project" value="UniProtKB-KW"/>
</dbReference>